<evidence type="ECO:0000259" key="4">
    <source>
        <dbReference type="PROSITE" id="PS50987"/>
    </source>
</evidence>
<dbReference type="PRINTS" id="PR00778">
    <property type="entry name" value="HTHARSR"/>
</dbReference>
<comment type="caution">
    <text evidence="5">The sequence shown here is derived from an EMBL/GenBank/DDBJ whole genome shotgun (WGS) entry which is preliminary data.</text>
</comment>
<keyword evidence="3" id="KW-0804">Transcription</keyword>
<evidence type="ECO:0000256" key="1">
    <source>
        <dbReference type="ARBA" id="ARBA00023015"/>
    </source>
</evidence>
<dbReference type="NCBIfam" id="NF033788">
    <property type="entry name" value="HTH_metalloreg"/>
    <property type="match status" value="1"/>
</dbReference>
<dbReference type="EMBL" id="JAKEIP010000039">
    <property type="protein sequence ID" value="MCF1594535.1"/>
    <property type="molecule type" value="Genomic_DNA"/>
</dbReference>
<dbReference type="Pfam" id="PF01022">
    <property type="entry name" value="HTH_5"/>
    <property type="match status" value="1"/>
</dbReference>
<evidence type="ECO:0000313" key="5">
    <source>
        <dbReference type="EMBL" id="MCF1594535.1"/>
    </source>
</evidence>
<dbReference type="PANTHER" id="PTHR33154">
    <property type="entry name" value="TRANSCRIPTIONAL REGULATOR, ARSR FAMILY"/>
    <property type="match status" value="1"/>
</dbReference>
<dbReference type="PROSITE" id="PS50987">
    <property type="entry name" value="HTH_ARSR_2"/>
    <property type="match status" value="1"/>
</dbReference>
<keyword evidence="6" id="KW-1185">Reference proteome</keyword>
<dbReference type="InterPro" id="IPR018334">
    <property type="entry name" value="ArsR_HTH"/>
</dbReference>
<dbReference type="CDD" id="cd00090">
    <property type="entry name" value="HTH_ARSR"/>
    <property type="match status" value="1"/>
</dbReference>
<dbReference type="AlphaFoldDB" id="A0A9X1TKY9"/>
<name>A0A9X1TKY9_STRM4</name>
<evidence type="ECO:0000256" key="2">
    <source>
        <dbReference type="ARBA" id="ARBA00023125"/>
    </source>
</evidence>
<dbReference type="InterPro" id="IPR036388">
    <property type="entry name" value="WH-like_DNA-bd_sf"/>
</dbReference>
<accession>A0A9X1TKY9</accession>
<keyword evidence="1" id="KW-0805">Transcription regulation</keyword>
<dbReference type="Proteomes" id="UP001139384">
    <property type="component" value="Unassembled WGS sequence"/>
</dbReference>
<evidence type="ECO:0000256" key="3">
    <source>
        <dbReference type="ARBA" id="ARBA00023163"/>
    </source>
</evidence>
<reference evidence="5" key="1">
    <citation type="submission" date="2022-01" db="EMBL/GenBank/DDBJ databases">
        <title>Draft Genome Sequences of Seven Type Strains of the Genus Streptomyces.</title>
        <authorList>
            <person name="Aziz S."/>
            <person name="Coretto E."/>
            <person name="Chronakova A."/>
            <person name="Sproer C."/>
            <person name="Huber K."/>
            <person name="Nouioui I."/>
            <person name="Gross H."/>
        </authorList>
    </citation>
    <scope>NUCLEOTIDE SEQUENCE</scope>
    <source>
        <strain evidence="5">DSM 103493</strain>
    </source>
</reference>
<dbReference type="InterPro" id="IPR036390">
    <property type="entry name" value="WH_DNA-bd_sf"/>
</dbReference>
<dbReference type="GO" id="GO:0003700">
    <property type="term" value="F:DNA-binding transcription factor activity"/>
    <property type="evidence" value="ECO:0007669"/>
    <property type="project" value="InterPro"/>
</dbReference>
<dbReference type="PROSITE" id="PS00846">
    <property type="entry name" value="HTH_ARSR_1"/>
    <property type="match status" value="1"/>
</dbReference>
<dbReference type="GO" id="GO:0003677">
    <property type="term" value="F:DNA binding"/>
    <property type="evidence" value="ECO:0007669"/>
    <property type="project" value="UniProtKB-KW"/>
</dbReference>
<dbReference type="PANTHER" id="PTHR33154:SF18">
    <property type="entry name" value="ARSENICAL RESISTANCE OPERON REPRESSOR"/>
    <property type="match status" value="1"/>
</dbReference>
<dbReference type="RefSeq" id="WP_234762786.1">
    <property type="nucleotide sequence ID" value="NZ_JAKEIP010000039.1"/>
</dbReference>
<evidence type="ECO:0000313" key="6">
    <source>
        <dbReference type="Proteomes" id="UP001139384"/>
    </source>
</evidence>
<protein>
    <submittedName>
        <fullName evidence="5">Metalloregulator ArsR/SmtB family transcription factor</fullName>
    </submittedName>
</protein>
<sequence>MSKQELTVLGQDDQSAACCPGLGGAPLDEGQAAELAKIFKALGDPVRLRLLSLIASRAGGEVCVCDLTPAFDLSQPTISHHLKLLRQAGLIDCERRGTWVYYWVLPAILDRLSMFLTTAREREADAVAGAEAEGKADAVAGADAEVTV</sequence>
<dbReference type="SMART" id="SM00418">
    <property type="entry name" value="HTH_ARSR"/>
    <property type="match status" value="1"/>
</dbReference>
<dbReference type="InterPro" id="IPR001845">
    <property type="entry name" value="HTH_ArsR_DNA-bd_dom"/>
</dbReference>
<dbReference type="InterPro" id="IPR011991">
    <property type="entry name" value="ArsR-like_HTH"/>
</dbReference>
<gene>
    <name evidence="5" type="ORF">L0P92_13270</name>
</gene>
<proteinExistence type="predicted"/>
<dbReference type="Gene3D" id="1.10.10.10">
    <property type="entry name" value="Winged helix-like DNA-binding domain superfamily/Winged helix DNA-binding domain"/>
    <property type="match status" value="1"/>
</dbReference>
<dbReference type="InterPro" id="IPR051081">
    <property type="entry name" value="HTH_MetalResp_TranReg"/>
</dbReference>
<feature type="domain" description="HTH arsR-type" evidence="4">
    <location>
        <begin position="27"/>
        <end position="123"/>
    </location>
</feature>
<dbReference type="SUPFAM" id="SSF46785">
    <property type="entry name" value="Winged helix' DNA-binding domain"/>
    <property type="match status" value="1"/>
</dbReference>
<keyword evidence="2" id="KW-0238">DNA-binding</keyword>
<organism evidence="5 6">
    <name type="scientific">Streptomyces muensis</name>
    <dbReference type="NCBI Taxonomy" id="1077944"/>
    <lineage>
        <taxon>Bacteria</taxon>
        <taxon>Bacillati</taxon>
        <taxon>Actinomycetota</taxon>
        <taxon>Actinomycetes</taxon>
        <taxon>Kitasatosporales</taxon>
        <taxon>Streptomycetaceae</taxon>
        <taxon>Streptomyces</taxon>
    </lineage>
</organism>